<proteinExistence type="predicted"/>
<sequence>MVITCAVNVAFATHQASISKFLRTPFPTPAEDEDIERASPRNGPSFLRENVIYLTVVFGDPSAVIAPRTVRFYFPIDWDLAFYHSWRIAEFYRSRNGHSPNTTVPVPLKICFSATSHLLANWFFKQTIYPLPNFEGLPFEIKKPIPDEQTLLVDLWIVADDLEIFKLQNLALNELDLVRRRTSSLESESCNTFTQTPQEVHNAEPANRAMADQKLYPPDFMIECTALITKIGIGEAVEFASTLDGFMVVERKVDWKA</sequence>
<organism evidence="1 2">
    <name type="scientific">Rhynchosporium graminicola</name>
    <dbReference type="NCBI Taxonomy" id="2792576"/>
    <lineage>
        <taxon>Eukaryota</taxon>
        <taxon>Fungi</taxon>
        <taxon>Dikarya</taxon>
        <taxon>Ascomycota</taxon>
        <taxon>Pezizomycotina</taxon>
        <taxon>Leotiomycetes</taxon>
        <taxon>Helotiales</taxon>
        <taxon>Ploettnerulaceae</taxon>
        <taxon>Rhynchosporium</taxon>
    </lineage>
</organism>
<dbReference type="AlphaFoldDB" id="A0A1E1LHA9"/>
<dbReference type="Proteomes" id="UP000178129">
    <property type="component" value="Unassembled WGS sequence"/>
</dbReference>
<dbReference type="EMBL" id="FJUW01000052">
    <property type="protein sequence ID" value="CZT09872.1"/>
    <property type="molecule type" value="Genomic_DNA"/>
</dbReference>
<protein>
    <submittedName>
        <fullName evidence="1">Uncharacterized protein</fullName>
    </submittedName>
</protein>
<accession>A0A1E1LHA9</accession>
<comment type="caution">
    <text evidence="1">The sequence shown here is derived from an EMBL/GenBank/DDBJ whole genome shotgun (WGS) entry which is preliminary data.</text>
</comment>
<gene>
    <name evidence="1" type="ORF">RCO7_02221</name>
</gene>
<name>A0A1E1LHA9_9HELO</name>
<keyword evidence="2" id="KW-1185">Reference proteome</keyword>
<evidence type="ECO:0000313" key="1">
    <source>
        <dbReference type="EMBL" id="CZT09872.1"/>
    </source>
</evidence>
<dbReference type="InParanoid" id="A0A1E1LHA9"/>
<evidence type="ECO:0000313" key="2">
    <source>
        <dbReference type="Proteomes" id="UP000178129"/>
    </source>
</evidence>
<reference evidence="2" key="1">
    <citation type="submission" date="2016-03" db="EMBL/GenBank/DDBJ databases">
        <authorList>
            <person name="Ploux O."/>
        </authorList>
    </citation>
    <scope>NUCLEOTIDE SEQUENCE [LARGE SCALE GENOMIC DNA]</scope>
    <source>
        <strain evidence="2">UK7</strain>
    </source>
</reference>